<evidence type="ECO:0000259" key="2">
    <source>
        <dbReference type="Pfam" id="PF09972"/>
    </source>
</evidence>
<dbReference type="RefSeq" id="WP_344541756.1">
    <property type="nucleotide sequence ID" value="NZ_BAAATD010000004.1"/>
</dbReference>
<feature type="transmembrane region" description="Helical" evidence="1">
    <location>
        <begin position="242"/>
        <end position="261"/>
    </location>
</feature>
<keyword evidence="1" id="KW-0472">Membrane</keyword>
<keyword evidence="1" id="KW-1133">Transmembrane helix</keyword>
<keyword evidence="1" id="KW-0812">Transmembrane</keyword>
<dbReference type="EMBL" id="BAAATD010000004">
    <property type="protein sequence ID" value="GAA2596829.1"/>
    <property type="molecule type" value="Genomic_DNA"/>
</dbReference>
<evidence type="ECO:0000313" key="3">
    <source>
        <dbReference type="EMBL" id="GAA2596829.1"/>
    </source>
</evidence>
<gene>
    <name evidence="3" type="ORF">GCM10010411_32840</name>
</gene>
<dbReference type="Proteomes" id="UP001501509">
    <property type="component" value="Unassembled WGS sequence"/>
</dbReference>
<feature type="transmembrane region" description="Helical" evidence="1">
    <location>
        <begin position="268"/>
        <end position="284"/>
    </location>
</feature>
<name>A0ABN3PR48_9ACTN</name>
<keyword evidence="4" id="KW-1185">Reference proteome</keyword>
<reference evidence="3 4" key="1">
    <citation type="journal article" date="2019" name="Int. J. Syst. Evol. Microbiol.">
        <title>The Global Catalogue of Microorganisms (GCM) 10K type strain sequencing project: providing services to taxonomists for standard genome sequencing and annotation.</title>
        <authorList>
            <consortium name="The Broad Institute Genomics Platform"/>
            <consortium name="The Broad Institute Genome Sequencing Center for Infectious Disease"/>
            <person name="Wu L."/>
            <person name="Ma J."/>
        </authorList>
    </citation>
    <scope>NUCLEOTIDE SEQUENCE [LARGE SCALE GENOMIC DNA]</scope>
    <source>
        <strain evidence="3 4">JCM 6833</strain>
    </source>
</reference>
<protein>
    <recommendedName>
        <fullName evidence="2">DUF2207 domain-containing protein</fullName>
    </recommendedName>
</protein>
<accession>A0ABN3PR48</accession>
<dbReference type="InterPro" id="IPR018702">
    <property type="entry name" value="DUF2207"/>
</dbReference>
<proteinExistence type="predicted"/>
<sequence length="341" mass="36758">MPEVRGWFRGPVITAGMLLVTTVFALPVLASPARADPPPVAESIPTYDVVLTIRSDGLLHVRETITYDFDQGGEHGIVRRVSYRRENRLYDIRDVRASSSTGAPARAETAKLLHDVRIDVGDDRRRVHGRQAYVIEYDVAWAFTPYDDHDELEWDALGGDWDVPIGEAAVRVEASVPLRHVTCRAGTAAASTRCLRDRDGPYAVDFTQSGLRSRETMTVRVSLPKGAIEVPPPRYARPHWQGSWAGTAALALALGAVVLLARRPARRPYAAEMLIAVGTALIAADVADDVAARGFWAFSLGDGCLAGLAMVIIGVAALVSGTGTRSGDRIGRLELVGTPSG</sequence>
<evidence type="ECO:0000256" key="1">
    <source>
        <dbReference type="SAM" id="Phobius"/>
    </source>
</evidence>
<feature type="transmembrane region" description="Helical" evidence="1">
    <location>
        <begin position="296"/>
        <end position="319"/>
    </location>
</feature>
<dbReference type="Pfam" id="PF09972">
    <property type="entry name" value="DUF2207"/>
    <property type="match status" value="1"/>
</dbReference>
<comment type="caution">
    <text evidence="3">The sequence shown here is derived from an EMBL/GenBank/DDBJ whole genome shotgun (WGS) entry which is preliminary data.</text>
</comment>
<organism evidence="3 4">
    <name type="scientific">Actinomadura fulvescens</name>
    <dbReference type="NCBI Taxonomy" id="46160"/>
    <lineage>
        <taxon>Bacteria</taxon>
        <taxon>Bacillati</taxon>
        <taxon>Actinomycetota</taxon>
        <taxon>Actinomycetes</taxon>
        <taxon>Streptosporangiales</taxon>
        <taxon>Thermomonosporaceae</taxon>
        <taxon>Actinomadura</taxon>
    </lineage>
</organism>
<evidence type="ECO:0000313" key="4">
    <source>
        <dbReference type="Proteomes" id="UP001501509"/>
    </source>
</evidence>
<feature type="domain" description="DUF2207" evidence="2">
    <location>
        <begin position="43"/>
        <end position="222"/>
    </location>
</feature>